<dbReference type="InterPro" id="IPR050931">
    <property type="entry name" value="Mito_Protein_Transport_Metaxin"/>
</dbReference>
<dbReference type="PANTHER" id="PTHR12289:SF41">
    <property type="entry name" value="FAILED AXON CONNECTIONS-RELATED"/>
    <property type="match status" value="1"/>
</dbReference>
<dbReference type="InterPro" id="IPR012336">
    <property type="entry name" value="Thioredoxin-like_fold"/>
</dbReference>
<gene>
    <name evidence="3" type="ORF">N7498_010780</name>
</gene>
<sequence length="260" mass="29649">MASSTKSAPQITVFRGLHDVGYTWSPFVTKLEARLRFGNIAYRVETGSVTKAPRHKIPYVSIKHADGRTEVMSDSTLIAKALVESGTLEDLKENLSPAEELNEISLKALFEEKLYFYQSHERWVLNYYTMRSKILGSLSWPLQVIVGNILYTKITRTLTGMGILSFSPDEIREFRREIWETTANQLVAARAQSRGREGPFWLWGGDTPTEADTVLFGFIISGLVCTAGLVSRQDIKSYPVLVDYARRIHDHYFPDYELWE</sequence>
<name>A0A9W9J7I5_9EURO</name>
<dbReference type="OrthoDB" id="5809458at2759"/>
<dbReference type="SFLD" id="SFLDG01180">
    <property type="entry name" value="SUF1"/>
    <property type="match status" value="1"/>
</dbReference>
<accession>A0A9W9J7I5</accession>
<proteinExistence type="inferred from homology"/>
<dbReference type="GO" id="GO:0005737">
    <property type="term" value="C:cytoplasm"/>
    <property type="evidence" value="ECO:0007669"/>
    <property type="project" value="TreeGrafter"/>
</dbReference>
<evidence type="ECO:0000313" key="3">
    <source>
        <dbReference type="EMBL" id="KAJ5191795.1"/>
    </source>
</evidence>
<reference evidence="3" key="1">
    <citation type="submission" date="2022-12" db="EMBL/GenBank/DDBJ databases">
        <authorList>
            <person name="Petersen C."/>
        </authorList>
    </citation>
    <scope>NUCLEOTIDE SEQUENCE</scope>
    <source>
        <strain evidence="3">IBT 15544</strain>
    </source>
</reference>
<dbReference type="Proteomes" id="UP001150904">
    <property type="component" value="Unassembled WGS sequence"/>
</dbReference>
<dbReference type="InterPro" id="IPR040079">
    <property type="entry name" value="Glutathione_S-Trfase"/>
</dbReference>
<dbReference type="SFLD" id="SFLDG01200">
    <property type="entry name" value="SUF1.1"/>
    <property type="match status" value="1"/>
</dbReference>
<evidence type="ECO:0000256" key="1">
    <source>
        <dbReference type="ARBA" id="ARBA00006475"/>
    </source>
</evidence>
<dbReference type="SFLD" id="SFLDS00019">
    <property type="entry name" value="Glutathione_Transferase_(cytos"/>
    <property type="match status" value="1"/>
</dbReference>
<dbReference type="RefSeq" id="XP_058304735.1">
    <property type="nucleotide sequence ID" value="XM_058457836.1"/>
</dbReference>
<evidence type="ECO:0000313" key="4">
    <source>
        <dbReference type="Proteomes" id="UP001150904"/>
    </source>
</evidence>
<dbReference type="Pfam" id="PF17172">
    <property type="entry name" value="GST_N_4"/>
    <property type="match status" value="1"/>
</dbReference>
<keyword evidence="4" id="KW-1185">Reference proteome</keyword>
<dbReference type="PANTHER" id="PTHR12289">
    <property type="entry name" value="METAXIN RELATED"/>
    <property type="match status" value="1"/>
</dbReference>
<feature type="domain" description="Thioredoxin-like fold" evidence="2">
    <location>
        <begin position="26"/>
        <end position="126"/>
    </location>
</feature>
<dbReference type="InterPro" id="IPR026928">
    <property type="entry name" value="FAX/IsoI-like"/>
</dbReference>
<dbReference type="AlphaFoldDB" id="A0A9W9J7I5"/>
<comment type="similarity">
    <text evidence="1">Belongs to the FAX family.</text>
</comment>
<protein>
    <recommendedName>
        <fullName evidence="2">Thioredoxin-like fold domain-containing protein</fullName>
    </recommendedName>
</protein>
<dbReference type="GeneID" id="83185137"/>
<reference evidence="3" key="2">
    <citation type="journal article" date="2023" name="IMA Fungus">
        <title>Comparative genomic study of the Penicillium genus elucidates a diverse pangenome and 15 lateral gene transfer events.</title>
        <authorList>
            <person name="Petersen C."/>
            <person name="Sorensen T."/>
            <person name="Nielsen M.R."/>
            <person name="Sondergaard T.E."/>
            <person name="Sorensen J.L."/>
            <person name="Fitzpatrick D.A."/>
            <person name="Frisvad J.C."/>
            <person name="Nielsen K.L."/>
        </authorList>
    </citation>
    <scope>NUCLEOTIDE SEQUENCE</scope>
    <source>
        <strain evidence="3">IBT 15544</strain>
    </source>
</reference>
<dbReference type="EMBL" id="JAPQKR010000016">
    <property type="protein sequence ID" value="KAJ5191795.1"/>
    <property type="molecule type" value="Genomic_DNA"/>
</dbReference>
<evidence type="ECO:0000259" key="2">
    <source>
        <dbReference type="Pfam" id="PF17172"/>
    </source>
</evidence>
<comment type="caution">
    <text evidence="3">The sequence shown here is derived from an EMBL/GenBank/DDBJ whole genome shotgun (WGS) entry which is preliminary data.</text>
</comment>
<organism evidence="3 4">
    <name type="scientific">Penicillium cinerascens</name>
    <dbReference type="NCBI Taxonomy" id="70096"/>
    <lineage>
        <taxon>Eukaryota</taxon>
        <taxon>Fungi</taxon>
        <taxon>Dikarya</taxon>
        <taxon>Ascomycota</taxon>
        <taxon>Pezizomycotina</taxon>
        <taxon>Eurotiomycetes</taxon>
        <taxon>Eurotiomycetidae</taxon>
        <taxon>Eurotiales</taxon>
        <taxon>Aspergillaceae</taxon>
        <taxon>Penicillium</taxon>
    </lineage>
</organism>